<evidence type="ECO:0000256" key="4">
    <source>
        <dbReference type="ARBA" id="ARBA00023136"/>
    </source>
</evidence>
<comment type="caution">
    <text evidence="9">The sequence shown here is derived from an EMBL/GenBank/DDBJ whole genome shotgun (WGS) entry which is preliminary data.</text>
</comment>
<feature type="transmembrane region" description="Helical" evidence="7">
    <location>
        <begin position="343"/>
        <end position="366"/>
    </location>
</feature>
<reference evidence="9" key="1">
    <citation type="journal article" date="2023" name="Mol. Phylogenet. Evol.">
        <title>Genome-scale phylogeny and comparative genomics of the fungal order Sordariales.</title>
        <authorList>
            <person name="Hensen N."/>
            <person name="Bonometti L."/>
            <person name="Westerberg I."/>
            <person name="Brannstrom I.O."/>
            <person name="Guillou S."/>
            <person name="Cros-Aarteil S."/>
            <person name="Calhoun S."/>
            <person name="Haridas S."/>
            <person name="Kuo A."/>
            <person name="Mondo S."/>
            <person name="Pangilinan J."/>
            <person name="Riley R."/>
            <person name="LaButti K."/>
            <person name="Andreopoulos B."/>
            <person name="Lipzen A."/>
            <person name="Chen C."/>
            <person name="Yan M."/>
            <person name="Daum C."/>
            <person name="Ng V."/>
            <person name="Clum A."/>
            <person name="Steindorff A."/>
            <person name="Ohm R.A."/>
            <person name="Martin F."/>
            <person name="Silar P."/>
            <person name="Natvig D.O."/>
            <person name="Lalanne C."/>
            <person name="Gautier V."/>
            <person name="Ament-Velasquez S.L."/>
            <person name="Kruys A."/>
            <person name="Hutchinson M.I."/>
            <person name="Powell A.J."/>
            <person name="Barry K."/>
            <person name="Miller A.N."/>
            <person name="Grigoriev I.V."/>
            <person name="Debuchy R."/>
            <person name="Gladieux P."/>
            <person name="Hiltunen Thoren M."/>
            <person name="Johannesson H."/>
        </authorList>
    </citation>
    <scope>NUCLEOTIDE SEQUENCE</scope>
    <source>
        <strain evidence="9">SMH4131-1</strain>
    </source>
</reference>
<evidence type="ECO:0000256" key="7">
    <source>
        <dbReference type="SAM" id="Phobius"/>
    </source>
</evidence>
<evidence type="ECO:0000313" key="10">
    <source>
        <dbReference type="Proteomes" id="UP001286456"/>
    </source>
</evidence>
<reference evidence="9" key="2">
    <citation type="submission" date="2023-06" db="EMBL/GenBank/DDBJ databases">
        <authorList>
            <consortium name="Lawrence Berkeley National Laboratory"/>
            <person name="Haridas S."/>
            <person name="Hensen N."/>
            <person name="Bonometti L."/>
            <person name="Westerberg I."/>
            <person name="Brannstrom I.O."/>
            <person name="Guillou S."/>
            <person name="Cros-Aarteil S."/>
            <person name="Calhoun S."/>
            <person name="Kuo A."/>
            <person name="Mondo S."/>
            <person name="Pangilinan J."/>
            <person name="Riley R."/>
            <person name="Labutti K."/>
            <person name="Andreopoulos B."/>
            <person name="Lipzen A."/>
            <person name="Chen C."/>
            <person name="Yanf M."/>
            <person name="Daum C."/>
            <person name="Ng V."/>
            <person name="Clum A."/>
            <person name="Steindorff A."/>
            <person name="Ohm R."/>
            <person name="Martin F."/>
            <person name="Silar P."/>
            <person name="Natvig D."/>
            <person name="Lalanne C."/>
            <person name="Gautier V."/>
            <person name="Ament-Velasquez S.L."/>
            <person name="Kruys A."/>
            <person name="Hutchinson M.I."/>
            <person name="Powell A.J."/>
            <person name="Barry K."/>
            <person name="Miller A.N."/>
            <person name="Grigoriev I.V."/>
            <person name="Debuchy R."/>
            <person name="Gladieux P."/>
            <person name="Thoren M.H."/>
            <person name="Johannesson H."/>
        </authorList>
    </citation>
    <scope>NUCLEOTIDE SEQUENCE</scope>
    <source>
        <strain evidence="9">SMH4131-1</strain>
    </source>
</reference>
<dbReference type="Gene3D" id="1.20.1250.20">
    <property type="entry name" value="MFS general substrate transporter like domains"/>
    <property type="match status" value="1"/>
</dbReference>
<evidence type="ECO:0000256" key="2">
    <source>
        <dbReference type="ARBA" id="ARBA00022692"/>
    </source>
</evidence>
<sequence length="516" mass="55031">MTVATTDEARPLLAGHHTDSADAARQNGANNADPDANIVIVDFHADGSDADNPLNWPTPFKWGIVMILALMAFTVTMTCIAVVPLAGSIGRDLSHGERTKSASVLLVTIWELGEAAGPLFIAPLSELYGRYPVMNGANLLLILSTILCATATSVPAFVAARMLSGVAVAGNVLNPAIVGDMFAPDERGSALSAIFLAPLIGGALGPAISASVAERWGWRVAIWGCVLVAVACEGMLLTCFRETYKVEILRRRARQLTRESEVGGAGGKDGVVYRTEFDGDGGVGDTPWTRLRDSVFRPFIVLFGSGVLMGLCVLGSVLFSFFYVTSTTLSDILLERYHLSPVATGLCFVSFSVGSFFSVVFCNYSLDKVYTTMRDAHKGVGQPEFRLPLAVTGALGIPFCVTAYGWISELVLPLPLLLLSLAMVGSTLMLAMIPVMAYVVDAFGVYSASALTGIIVTRCLMGTFLPLTSGPLVDNFGYGWGFSVYGIGSLCLAPIPMLILRYGKKWRQASAYTREQ</sequence>
<comment type="similarity">
    <text evidence="5">Belongs to the major facilitator superfamily. CAR1 family.</text>
</comment>
<keyword evidence="10" id="KW-1185">Reference proteome</keyword>
<keyword evidence="2 7" id="KW-0812">Transmembrane</keyword>
<dbReference type="EMBL" id="JAUEPO010000002">
    <property type="protein sequence ID" value="KAK3334202.1"/>
    <property type="molecule type" value="Genomic_DNA"/>
</dbReference>
<dbReference type="InterPro" id="IPR036259">
    <property type="entry name" value="MFS_trans_sf"/>
</dbReference>
<feature type="transmembrane region" description="Helical" evidence="7">
    <location>
        <begin position="413"/>
        <end position="433"/>
    </location>
</feature>
<evidence type="ECO:0000256" key="1">
    <source>
        <dbReference type="ARBA" id="ARBA00004141"/>
    </source>
</evidence>
<feature type="transmembrane region" description="Helical" evidence="7">
    <location>
        <begin position="62"/>
        <end position="83"/>
    </location>
</feature>
<evidence type="ECO:0000256" key="3">
    <source>
        <dbReference type="ARBA" id="ARBA00022989"/>
    </source>
</evidence>
<name>A0AAE0MIZ0_9PEZI</name>
<feature type="transmembrane region" description="Helical" evidence="7">
    <location>
        <begin position="104"/>
        <end position="125"/>
    </location>
</feature>
<comment type="subcellular location">
    <subcellularLocation>
        <location evidence="1">Membrane</location>
        <topology evidence="1">Multi-pass membrane protein</topology>
    </subcellularLocation>
</comment>
<dbReference type="PANTHER" id="PTHR23502">
    <property type="entry name" value="MAJOR FACILITATOR SUPERFAMILY"/>
    <property type="match status" value="1"/>
</dbReference>
<feature type="transmembrane region" description="Helical" evidence="7">
    <location>
        <begin position="387"/>
        <end position="407"/>
    </location>
</feature>
<evidence type="ECO:0000256" key="6">
    <source>
        <dbReference type="SAM" id="MobiDB-lite"/>
    </source>
</evidence>
<keyword evidence="3 7" id="KW-1133">Transmembrane helix</keyword>
<proteinExistence type="inferred from homology"/>
<evidence type="ECO:0000259" key="8">
    <source>
        <dbReference type="PROSITE" id="PS50850"/>
    </source>
</evidence>
<keyword evidence="4 7" id="KW-0472">Membrane</keyword>
<evidence type="ECO:0000256" key="5">
    <source>
        <dbReference type="ARBA" id="ARBA00038347"/>
    </source>
</evidence>
<dbReference type="AlphaFoldDB" id="A0AAE0MIZ0"/>
<dbReference type="PANTHER" id="PTHR23502:SF163">
    <property type="entry name" value="MAJOR FACILITATOR SUPERFAMILY (MFS) PROFILE DOMAIN-CONTAINING PROTEIN"/>
    <property type="match status" value="1"/>
</dbReference>
<dbReference type="GO" id="GO:0016020">
    <property type="term" value="C:membrane"/>
    <property type="evidence" value="ECO:0007669"/>
    <property type="project" value="UniProtKB-SubCell"/>
</dbReference>
<dbReference type="Pfam" id="PF07690">
    <property type="entry name" value="MFS_1"/>
    <property type="match status" value="1"/>
</dbReference>
<accession>A0AAE0MIZ0</accession>
<feature type="transmembrane region" description="Helical" evidence="7">
    <location>
        <begin position="477"/>
        <end position="500"/>
    </location>
</feature>
<feature type="transmembrane region" description="Helical" evidence="7">
    <location>
        <begin position="299"/>
        <end position="323"/>
    </location>
</feature>
<feature type="transmembrane region" description="Helical" evidence="7">
    <location>
        <begin position="220"/>
        <end position="240"/>
    </location>
</feature>
<feature type="transmembrane region" description="Helical" evidence="7">
    <location>
        <begin position="445"/>
        <end position="465"/>
    </location>
</feature>
<dbReference type="FunFam" id="1.20.1250.20:FF:000509">
    <property type="entry name" value="MFS general substrate transporter"/>
    <property type="match status" value="1"/>
</dbReference>
<feature type="region of interest" description="Disordered" evidence="6">
    <location>
        <begin position="1"/>
        <end position="33"/>
    </location>
</feature>
<feature type="transmembrane region" description="Helical" evidence="7">
    <location>
        <begin position="190"/>
        <end position="208"/>
    </location>
</feature>
<evidence type="ECO:0000313" key="9">
    <source>
        <dbReference type="EMBL" id="KAK3334202.1"/>
    </source>
</evidence>
<protein>
    <submittedName>
        <fullName evidence="9">Major facilitator superfamily domain-containing protein</fullName>
    </submittedName>
</protein>
<dbReference type="PROSITE" id="PS50850">
    <property type="entry name" value="MFS"/>
    <property type="match status" value="1"/>
</dbReference>
<dbReference type="SUPFAM" id="SSF103473">
    <property type="entry name" value="MFS general substrate transporter"/>
    <property type="match status" value="1"/>
</dbReference>
<feature type="transmembrane region" description="Helical" evidence="7">
    <location>
        <begin position="137"/>
        <end position="158"/>
    </location>
</feature>
<dbReference type="InterPro" id="IPR020846">
    <property type="entry name" value="MFS_dom"/>
</dbReference>
<gene>
    <name evidence="9" type="ORF">B0T19DRAFT_474752</name>
</gene>
<dbReference type="InterPro" id="IPR011701">
    <property type="entry name" value="MFS"/>
</dbReference>
<dbReference type="Proteomes" id="UP001286456">
    <property type="component" value="Unassembled WGS sequence"/>
</dbReference>
<dbReference type="GO" id="GO:0022857">
    <property type="term" value="F:transmembrane transporter activity"/>
    <property type="evidence" value="ECO:0007669"/>
    <property type="project" value="InterPro"/>
</dbReference>
<feature type="domain" description="Major facilitator superfamily (MFS) profile" evidence="8">
    <location>
        <begin position="64"/>
        <end position="504"/>
    </location>
</feature>
<organism evidence="9 10">
    <name type="scientific">Cercophora scortea</name>
    <dbReference type="NCBI Taxonomy" id="314031"/>
    <lineage>
        <taxon>Eukaryota</taxon>
        <taxon>Fungi</taxon>
        <taxon>Dikarya</taxon>
        <taxon>Ascomycota</taxon>
        <taxon>Pezizomycotina</taxon>
        <taxon>Sordariomycetes</taxon>
        <taxon>Sordariomycetidae</taxon>
        <taxon>Sordariales</taxon>
        <taxon>Lasiosphaeriaceae</taxon>
        <taxon>Cercophora</taxon>
    </lineage>
</organism>